<dbReference type="EMBL" id="CP001968">
    <property type="protein sequence ID" value="ADD68634.1"/>
    <property type="molecule type" value="Genomic_DNA"/>
</dbReference>
<dbReference type="EC" id="3.1.3.89" evidence="5"/>
<dbReference type="PANTHER" id="PTHR11845">
    <property type="entry name" value="5'-DEOXYNUCLEOTIDASE HDDC2"/>
    <property type="match status" value="1"/>
</dbReference>
<evidence type="ECO:0000256" key="7">
    <source>
        <dbReference type="ARBA" id="ARBA00022801"/>
    </source>
</evidence>
<dbReference type="Gene3D" id="1.10.3210.10">
    <property type="entry name" value="Hypothetical protein af1432"/>
    <property type="match status" value="1"/>
</dbReference>
<comment type="subunit">
    <text evidence="4">Homodimer.</text>
</comment>
<dbReference type="FunCoup" id="D4H0X1">
    <property type="interactions" value="115"/>
</dbReference>
<dbReference type="PaxDb" id="522772-Dacet_1870"/>
<protein>
    <recommendedName>
        <fullName evidence="5">5'-deoxynucleotidase</fullName>
        <ecNumber evidence="5">3.1.3.89</ecNumber>
    </recommendedName>
</protein>
<feature type="domain" description="HD/PDEase" evidence="8">
    <location>
        <begin position="32"/>
        <end position="143"/>
    </location>
</feature>
<evidence type="ECO:0000256" key="5">
    <source>
        <dbReference type="ARBA" id="ARBA00012964"/>
    </source>
</evidence>
<dbReference type="InterPro" id="IPR003607">
    <property type="entry name" value="HD/PDEase_dom"/>
</dbReference>
<comment type="cofactor">
    <cofactor evidence="2">
        <name>Mn(2+)</name>
        <dbReference type="ChEBI" id="CHEBI:29035"/>
    </cofactor>
</comment>
<dbReference type="SUPFAM" id="SSF109604">
    <property type="entry name" value="HD-domain/PDEase-like"/>
    <property type="match status" value="1"/>
</dbReference>
<dbReference type="GO" id="GO:0002953">
    <property type="term" value="F:5'-deoxynucleotidase activity"/>
    <property type="evidence" value="ECO:0007669"/>
    <property type="project" value="UniProtKB-EC"/>
</dbReference>
<keyword evidence="10" id="KW-1185">Reference proteome</keyword>
<dbReference type="KEGG" id="dap:Dacet_1870"/>
<keyword evidence="7 9" id="KW-0378">Hydrolase</keyword>
<dbReference type="AlphaFoldDB" id="D4H0X1"/>
<dbReference type="eggNOG" id="COG1896">
    <property type="taxonomic scope" value="Bacteria"/>
</dbReference>
<dbReference type="RefSeq" id="WP_013011144.1">
    <property type="nucleotide sequence ID" value="NC_013943.1"/>
</dbReference>
<evidence type="ECO:0000259" key="8">
    <source>
        <dbReference type="SMART" id="SM00471"/>
    </source>
</evidence>
<evidence type="ECO:0000256" key="3">
    <source>
        <dbReference type="ARBA" id="ARBA00001941"/>
    </source>
</evidence>
<evidence type="ECO:0000256" key="6">
    <source>
        <dbReference type="ARBA" id="ARBA00022723"/>
    </source>
</evidence>
<comment type="cofactor">
    <cofactor evidence="3">
        <name>Co(2+)</name>
        <dbReference type="ChEBI" id="CHEBI:48828"/>
    </cofactor>
</comment>
<reference evidence="9 10" key="1">
    <citation type="journal article" date="2010" name="Stand. Genomic Sci.">
        <title>Complete genome sequence of Denitrovibrio acetiphilus type strain (N2460).</title>
        <authorList>
            <person name="Kiss H."/>
            <person name="Lang E."/>
            <person name="Lapidus A."/>
            <person name="Copeland A."/>
            <person name="Nolan M."/>
            <person name="Glavina Del Rio T."/>
            <person name="Chen F."/>
            <person name="Lucas S."/>
            <person name="Tice H."/>
            <person name="Cheng J.F."/>
            <person name="Han C."/>
            <person name="Goodwin L."/>
            <person name="Pitluck S."/>
            <person name="Liolios K."/>
            <person name="Pati A."/>
            <person name="Ivanova N."/>
            <person name="Mavromatis K."/>
            <person name="Chen A."/>
            <person name="Palaniappan K."/>
            <person name="Land M."/>
            <person name="Hauser L."/>
            <person name="Chang Y.J."/>
            <person name="Jeffries C.D."/>
            <person name="Detter J.C."/>
            <person name="Brettin T."/>
            <person name="Spring S."/>
            <person name="Rohde M."/>
            <person name="Goker M."/>
            <person name="Woyke T."/>
            <person name="Bristow J."/>
            <person name="Eisen J.A."/>
            <person name="Markowitz V."/>
            <person name="Hugenholtz P."/>
            <person name="Kyrpides N.C."/>
            <person name="Klenk H.P."/>
        </authorList>
    </citation>
    <scope>NUCLEOTIDE SEQUENCE [LARGE SCALE GENOMIC DNA]</scope>
    <source>
        <strain evidence="10">DSM 12809 / NBRC 114555 / N2460</strain>
    </source>
</reference>
<dbReference type="OrthoDB" id="9786155at2"/>
<dbReference type="InterPro" id="IPR006674">
    <property type="entry name" value="HD_domain"/>
</dbReference>
<evidence type="ECO:0000256" key="1">
    <source>
        <dbReference type="ARBA" id="ARBA00001638"/>
    </source>
</evidence>
<dbReference type="SMART" id="SM00471">
    <property type="entry name" value="HDc"/>
    <property type="match status" value="1"/>
</dbReference>
<proteinExistence type="predicted"/>
<dbReference type="HOGENOM" id="CLU_039453_4_0_0"/>
<dbReference type="STRING" id="522772.Dacet_1870"/>
<accession>D4H0X1</accession>
<evidence type="ECO:0000313" key="10">
    <source>
        <dbReference type="Proteomes" id="UP000002012"/>
    </source>
</evidence>
<evidence type="ECO:0000313" key="9">
    <source>
        <dbReference type="EMBL" id="ADD68634.1"/>
    </source>
</evidence>
<evidence type="ECO:0000256" key="2">
    <source>
        <dbReference type="ARBA" id="ARBA00001936"/>
    </source>
</evidence>
<comment type="catalytic activity">
    <reaction evidence="1">
        <text>a 2'-deoxyribonucleoside 5'-phosphate + H2O = a 2'-deoxyribonucleoside + phosphate</text>
        <dbReference type="Rhea" id="RHEA:36167"/>
        <dbReference type="ChEBI" id="CHEBI:15377"/>
        <dbReference type="ChEBI" id="CHEBI:18274"/>
        <dbReference type="ChEBI" id="CHEBI:43474"/>
        <dbReference type="ChEBI" id="CHEBI:65317"/>
        <dbReference type="EC" id="3.1.3.89"/>
    </reaction>
</comment>
<sequence length="195" mass="22463">MKETSDRVTNFFYELGILQVMKRSGQDYLGSGTQSIADHSFRVAMMGYTLAKIVGCDADKVLKMCMFHDLEESRTGDLNYLQQAYVCSDDEKALKHSMAGLPIEKDVLETIDEYSAQETTEAVVAKDADVLELLFFLKEQKDKGNQQADNWIRTAVKRLKTEVAVSIFQSASEKMYYEWWYNTDDESWKRGNKDW</sequence>
<evidence type="ECO:0000256" key="4">
    <source>
        <dbReference type="ARBA" id="ARBA00011738"/>
    </source>
</evidence>
<dbReference type="PANTHER" id="PTHR11845:SF13">
    <property type="entry name" value="5'-DEOXYNUCLEOTIDASE HDDC2"/>
    <property type="match status" value="1"/>
</dbReference>
<gene>
    <name evidence="9" type="ordered locus">Dacet_1870</name>
</gene>
<dbReference type="Pfam" id="PF13023">
    <property type="entry name" value="HD_3"/>
    <property type="match status" value="1"/>
</dbReference>
<organism evidence="9 10">
    <name type="scientific">Denitrovibrio acetiphilus (strain DSM 12809 / NBRC 114555 / N2460)</name>
    <dbReference type="NCBI Taxonomy" id="522772"/>
    <lineage>
        <taxon>Bacteria</taxon>
        <taxon>Pseudomonadati</taxon>
        <taxon>Deferribacterota</taxon>
        <taxon>Deferribacteres</taxon>
        <taxon>Deferribacterales</taxon>
        <taxon>Geovibrionaceae</taxon>
        <taxon>Denitrovibrio</taxon>
    </lineage>
</organism>
<name>D4H0X1_DENA2</name>
<dbReference type="InterPro" id="IPR039356">
    <property type="entry name" value="YfbR/HDDC2"/>
</dbReference>
<dbReference type="GO" id="GO:0046872">
    <property type="term" value="F:metal ion binding"/>
    <property type="evidence" value="ECO:0007669"/>
    <property type="project" value="UniProtKB-KW"/>
</dbReference>
<keyword evidence="6" id="KW-0479">Metal-binding</keyword>
<dbReference type="Proteomes" id="UP000002012">
    <property type="component" value="Chromosome"/>
</dbReference>
<dbReference type="InParanoid" id="D4H0X1"/>
<dbReference type="GO" id="GO:0005737">
    <property type="term" value="C:cytoplasm"/>
    <property type="evidence" value="ECO:0007669"/>
    <property type="project" value="TreeGrafter"/>
</dbReference>